<evidence type="ECO:0000313" key="3">
    <source>
        <dbReference type="Proteomes" id="UP001498398"/>
    </source>
</evidence>
<keyword evidence="3" id="KW-1185">Reference proteome</keyword>
<reference evidence="2 3" key="1">
    <citation type="submission" date="2024-01" db="EMBL/GenBank/DDBJ databases">
        <title>A draft genome for the cacao thread blight pathogen Marasmiellus scandens.</title>
        <authorList>
            <person name="Baruah I.K."/>
            <person name="Leung J."/>
            <person name="Bukari Y."/>
            <person name="Amoako-Attah I."/>
            <person name="Meinhardt L.W."/>
            <person name="Bailey B.A."/>
            <person name="Cohen S.P."/>
        </authorList>
    </citation>
    <scope>NUCLEOTIDE SEQUENCE [LARGE SCALE GENOMIC DNA]</scope>
    <source>
        <strain evidence="2 3">GH-19</strain>
    </source>
</reference>
<evidence type="ECO:0000256" key="1">
    <source>
        <dbReference type="SAM" id="MobiDB-lite"/>
    </source>
</evidence>
<evidence type="ECO:0000313" key="2">
    <source>
        <dbReference type="EMBL" id="KAK7441385.1"/>
    </source>
</evidence>
<protein>
    <submittedName>
        <fullName evidence="2">Uncharacterized protein</fullName>
    </submittedName>
</protein>
<comment type="caution">
    <text evidence="2">The sequence shown here is derived from an EMBL/GenBank/DDBJ whole genome shotgun (WGS) entry which is preliminary data.</text>
</comment>
<dbReference type="EMBL" id="JBANRG010000063">
    <property type="protein sequence ID" value="KAK7441385.1"/>
    <property type="molecule type" value="Genomic_DNA"/>
</dbReference>
<dbReference type="Proteomes" id="UP001498398">
    <property type="component" value="Unassembled WGS sequence"/>
</dbReference>
<accession>A0ABR1IUC7</accession>
<gene>
    <name evidence="2" type="ORF">VKT23_016633</name>
</gene>
<feature type="region of interest" description="Disordered" evidence="1">
    <location>
        <begin position="130"/>
        <end position="162"/>
    </location>
</feature>
<sequence length="162" mass="17520">MILINQIAPPSSSLEYAALGVQIVNDPNGTIITLSVHTTARAPDDAADKLAYPSYFTDGLESGSPNETQNRVIEPQSFSCPDNRIHSEAEWQDADALRESENTSSLLDAYLSDLNGLPFMDALEYLMTNPKYGDTDSSLGDVPESYPSTPNSSLPHADLKPS</sequence>
<proteinExistence type="predicted"/>
<organism evidence="2 3">
    <name type="scientific">Marasmiellus scandens</name>
    <dbReference type="NCBI Taxonomy" id="2682957"/>
    <lineage>
        <taxon>Eukaryota</taxon>
        <taxon>Fungi</taxon>
        <taxon>Dikarya</taxon>
        <taxon>Basidiomycota</taxon>
        <taxon>Agaricomycotina</taxon>
        <taxon>Agaricomycetes</taxon>
        <taxon>Agaricomycetidae</taxon>
        <taxon>Agaricales</taxon>
        <taxon>Marasmiineae</taxon>
        <taxon>Omphalotaceae</taxon>
        <taxon>Marasmiellus</taxon>
    </lineage>
</organism>
<name>A0ABR1IUC7_9AGAR</name>